<organism evidence="9 10">
    <name type="scientific">Phialophora macrospora</name>
    <dbReference type="NCBI Taxonomy" id="1851006"/>
    <lineage>
        <taxon>Eukaryota</taxon>
        <taxon>Fungi</taxon>
        <taxon>Dikarya</taxon>
        <taxon>Ascomycota</taxon>
        <taxon>Pezizomycotina</taxon>
        <taxon>Eurotiomycetes</taxon>
        <taxon>Chaetothyriomycetidae</taxon>
        <taxon>Chaetothyriales</taxon>
        <taxon>Herpotrichiellaceae</taxon>
        <taxon>Phialophora</taxon>
    </lineage>
</organism>
<name>A0A0D2DSF3_9EURO</name>
<keyword evidence="5 6" id="KW-0408">Iron</keyword>
<dbReference type="STRING" id="5601.A0A0D2DSF3"/>
<dbReference type="EMBL" id="KN846960">
    <property type="protein sequence ID" value="KIW65097.1"/>
    <property type="molecule type" value="Genomic_DNA"/>
</dbReference>
<protein>
    <recommendedName>
        <fullName evidence="11">Cytochrome P450</fullName>
    </recommendedName>
</protein>
<evidence type="ECO:0000256" key="5">
    <source>
        <dbReference type="ARBA" id="ARBA00023004"/>
    </source>
</evidence>
<dbReference type="PANTHER" id="PTHR24305">
    <property type="entry name" value="CYTOCHROME P450"/>
    <property type="match status" value="1"/>
</dbReference>
<dbReference type="PANTHER" id="PTHR24305:SF166">
    <property type="entry name" value="CYTOCHROME P450 12A4, MITOCHONDRIAL-RELATED"/>
    <property type="match status" value="1"/>
</dbReference>
<feature type="signal peptide" evidence="8">
    <location>
        <begin position="1"/>
        <end position="16"/>
    </location>
</feature>
<evidence type="ECO:0000256" key="1">
    <source>
        <dbReference type="ARBA" id="ARBA00001971"/>
    </source>
</evidence>
<dbReference type="CDD" id="cd11070">
    <property type="entry name" value="CYP56-like"/>
    <property type="match status" value="1"/>
</dbReference>
<feature type="chain" id="PRO_5002256088" description="Cytochrome P450" evidence="8">
    <location>
        <begin position="17"/>
        <end position="575"/>
    </location>
</feature>
<dbReference type="Gene3D" id="1.10.630.10">
    <property type="entry name" value="Cytochrome P450"/>
    <property type="match status" value="1"/>
</dbReference>
<evidence type="ECO:0000256" key="4">
    <source>
        <dbReference type="ARBA" id="ARBA00023002"/>
    </source>
</evidence>
<sequence>MAFLTILLVLVGLWAASTFRRFYQNYVSARKTGLPMIFLPVNHYSPVWMMLSVPIIQPLAQKLLPEWLFEPIDLATYGWEFRRGYQIFEKYGPAFILVTGGANELSLIDPELAAEVLKRIKDFPQTDMTSVVMDIFGPSLITSNGETWARQRKLIAPNVNEKISGLVFGESIRQAHQMLSSYMEDWQGVTDDTMRGCKKIAINVLGLAGFGVPLPWKEEKSRRSDGYHMTYMEATKMVVENLIEAAVIPAKLLTLPICPPSWQEIGHAKNEFPLHTREMLESERKLQADSPEPRNNLMSMLVRLSDSSKMKEQPDLATDDASKTAQVLSEEEVLGNLFIFTSAGFDTTANTMAYALALLTTYPEWQEWLYEEISQVVGDRDMDGLEYNEVYPHLPRCLALMLETMRLFTPLTHLAKQTNPHHDVQVKTSTGTYYIPTNTIIYVNTVAIHLDPATWGKDSHAFKPSRWLVLPSLAPSGVDPQYTIASNIKSFPKGTFLPWSSGPRACPGQKMSQVEFVSVFMTIFGQYRCEAVKVKEGETPEEVKKRIEAITRNSAPKLTLQMSRNRDLKVRWIRR</sequence>
<dbReference type="InterPro" id="IPR001128">
    <property type="entry name" value="Cyt_P450"/>
</dbReference>
<evidence type="ECO:0000256" key="6">
    <source>
        <dbReference type="PIRSR" id="PIRSR602401-1"/>
    </source>
</evidence>
<dbReference type="GO" id="GO:0020037">
    <property type="term" value="F:heme binding"/>
    <property type="evidence" value="ECO:0007669"/>
    <property type="project" value="InterPro"/>
</dbReference>
<dbReference type="PRINTS" id="PR00385">
    <property type="entry name" value="P450"/>
</dbReference>
<dbReference type="InterPro" id="IPR017972">
    <property type="entry name" value="Cyt_P450_CS"/>
</dbReference>
<dbReference type="Pfam" id="PF00067">
    <property type="entry name" value="p450"/>
    <property type="match status" value="1"/>
</dbReference>
<keyword evidence="3 6" id="KW-0479">Metal-binding</keyword>
<comment type="cofactor">
    <cofactor evidence="1 6">
        <name>heme</name>
        <dbReference type="ChEBI" id="CHEBI:30413"/>
    </cofactor>
</comment>
<dbReference type="GO" id="GO:0004497">
    <property type="term" value="F:monooxygenase activity"/>
    <property type="evidence" value="ECO:0007669"/>
    <property type="project" value="UniProtKB-KW"/>
</dbReference>
<dbReference type="InterPro" id="IPR050121">
    <property type="entry name" value="Cytochrome_P450_monoxygenase"/>
</dbReference>
<dbReference type="SUPFAM" id="SSF48264">
    <property type="entry name" value="Cytochrome P450"/>
    <property type="match status" value="1"/>
</dbReference>
<gene>
    <name evidence="9" type="ORF">PV04_07381</name>
</gene>
<dbReference type="InterPro" id="IPR036396">
    <property type="entry name" value="Cyt_P450_sf"/>
</dbReference>
<dbReference type="GO" id="GO:0005506">
    <property type="term" value="F:iron ion binding"/>
    <property type="evidence" value="ECO:0007669"/>
    <property type="project" value="InterPro"/>
</dbReference>
<evidence type="ECO:0000313" key="10">
    <source>
        <dbReference type="Proteomes" id="UP000054266"/>
    </source>
</evidence>
<keyword evidence="8" id="KW-0732">Signal</keyword>
<feature type="binding site" description="axial binding residue" evidence="6">
    <location>
        <position position="506"/>
    </location>
    <ligand>
        <name>heme</name>
        <dbReference type="ChEBI" id="CHEBI:30413"/>
    </ligand>
    <ligandPart>
        <name>Fe</name>
        <dbReference type="ChEBI" id="CHEBI:18248"/>
    </ligandPart>
</feature>
<dbReference type="InterPro" id="IPR002401">
    <property type="entry name" value="Cyt_P450_E_grp-I"/>
</dbReference>
<dbReference type="AlphaFoldDB" id="A0A0D2DSF3"/>
<reference evidence="9 10" key="1">
    <citation type="submission" date="2015-01" db="EMBL/GenBank/DDBJ databases">
        <title>The Genome Sequence of Capronia semiimmersa CBS27337.</title>
        <authorList>
            <consortium name="The Broad Institute Genomics Platform"/>
            <person name="Cuomo C."/>
            <person name="de Hoog S."/>
            <person name="Gorbushina A."/>
            <person name="Stielow B."/>
            <person name="Teixiera M."/>
            <person name="Abouelleil A."/>
            <person name="Chapman S.B."/>
            <person name="Priest M."/>
            <person name="Young S.K."/>
            <person name="Wortman J."/>
            <person name="Nusbaum C."/>
            <person name="Birren B."/>
        </authorList>
    </citation>
    <scope>NUCLEOTIDE SEQUENCE [LARGE SCALE GENOMIC DNA]</scope>
    <source>
        <strain evidence="9 10">CBS 27337</strain>
    </source>
</reference>
<evidence type="ECO:0000256" key="3">
    <source>
        <dbReference type="ARBA" id="ARBA00022723"/>
    </source>
</evidence>
<evidence type="ECO:0000256" key="2">
    <source>
        <dbReference type="ARBA" id="ARBA00010617"/>
    </source>
</evidence>
<keyword evidence="4 7" id="KW-0560">Oxidoreductase</keyword>
<keyword evidence="6 7" id="KW-0349">Heme</keyword>
<keyword evidence="10" id="KW-1185">Reference proteome</keyword>
<proteinExistence type="inferred from homology"/>
<keyword evidence="7" id="KW-0503">Monooxygenase</keyword>
<accession>A0A0D2DSF3</accession>
<comment type="similarity">
    <text evidence="2 7">Belongs to the cytochrome P450 family.</text>
</comment>
<evidence type="ECO:0008006" key="11">
    <source>
        <dbReference type="Google" id="ProtNLM"/>
    </source>
</evidence>
<dbReference type="PRINTS" id="PR00463">
    <property type="entry name" value="EP450I"/>
</dbReference>
<dbReference type="Proteomes" id="UP000054266">
    <property type="component" value="Unassembled WGS sequence"/>
</dbReference>
<evidence type="ECO:0000256" key="7">
    <source>
        <dbReference type="RuleBase" id="RU000461"/>
    </source>
</evidence>
<dbReference type="GO" id="GO:0016705">
    <property type="term" value="F:oxidoreductase activity, acting on paired donors, with incorporation or reduction of molecular oxygen"/>
    <property type="evidence" value="ECO:0007669"/>
    <property type="project" value="InterPro"/>
</dbReference>
<dbReference type="PROSITE" id="PS00086">
    <property type="entry name" value="CYTOCHROME_P450"/>
    <property type="match status" value="1"/>
</dbReference>
<dbReference type="HOGENOM" id="CLU_001570_25_2_1"/>
<evidence type="ECO:0000256" key="8">
    <source>
        <dbReference type="SAM" id="SignalP"/>
    </source>
</evidence>
<evidence type="ECO:0000313" key="9">
    <source>
        <dbReference type="EMBL" id="KIW65097.1"/>
    </source>
</evidence>